<dbReference type="BioCyc" id="CSTA292563:G1353-2009-MONOMER"/>
<dbReference type="STRING" id="292563.Cyast_2002"/>
<evidence type="ECO:0000256" key="1">
    <source>
        <dbReference type="ARBA" id="ARBA00004141"/>
    </source>
</evidence>
<keyword evidence="2 5" id="KW-0812">Transmembrane</keyword>
<dbReference type="KEGG" id="csn:Cyast_2002"/>
<proteinExistence type="predicted"/>
<dbReference type="SUPFAM" id="SSF52540">
    <property type="entry name" value="P-loop containing nucleoside triphosphate hydrolases"/>
    <property type="match status" value="1"/>
</dbReference>
<keyword evidence="4 5" id="KW-0472">Membrane</keyword>
<dbReference type="EMBL" id="CP003940">
    <property type="protein sequence ID" value="AFZ47955.1"/>
    <property type="molecule type" value="Genomic_DNA"/>
</dbReference>
<protein>
    <recommendedName>
        <fullName evidence="8">DUF697 domain-containing protein</fullName>
    </recommendedName>
</protein>
<dbReference type="InterPro" id="IPR027417">
    <property type="entry name" value="P-loop_NTPase"/>
</dbReference>
<comment type="subcellular location">
    <subcellularLocation>
        <location evidence="1">Membrane</location>
        <topology evidence="1">Multi-pass membrane protein</topology>
    </subcellularLocation>
</comment>
<dbReference type="AlphaFoldDB" id="K9YNG3"/>
<evidence type="ECO:0000256" key="5">
    <source>
        <dbReference type="SAM" id="Phobius"/>
    </source>
</evidence>
<dbReference type="Pfam" id="PF05128">
    <property type="entry name" value="DUF697"/>
    <property type="match status" value="1"/>
</dbReference>
<dbReference type="PATRIC" id="fig|292563.3.peg.2093"/>
<evidence type="ECO:0008006" key="8">
    <source>
        <dbReference type="Google" id="ProtNLM"/>
    </source>
</evidence>
<keyword evidence="7" id="KW-1185">Reference proteome</keyword>
<feature type="transmembrane region" description="Helical" evidence="5">
    <location>
        <begin position="33"/>
        <end position="51"/>
    </location>
</feature>
<gene>
    <name evidence="6" type="ordered locus">Cyast_2002</name>
</gene>
<reference evidence="7" key="1">
    <citation type="journal article" date="2013" name="Proc. Natl. Acad. Sci. U.S.A.">
        <title>Improving the coverage of the cyanobacterial phylum using diversity-driven genome sequencing.</title>
        <authorList>
            <person name="Shih P.M."/>
            <person name="Wu D."/>
            <person name="Latifi A."/>
            <person name="Axen S.D."/>
            <person name="Fewer D.P."/>
            <person name="Talla E."/>
            <person name="Calteau A."/>
            <person name="Cai F."/>
            <person name="Tandeau de Marsac N."/>
            <person name="Rippka R."/>
            <person name="Herdman M."/>
            <person name="Sivonen K."/>
            <person name="Coursin T."/>
            <person name="Laurent T."/>
            <person name="Goodwin L."/>
            <person name="Nolan M."/>
            <person name="Davenport K.W."/>
            <person name="Han C.S."/>
            <person name="Rubin E.M."/>
            <person name="Eisen J.A."/>
            <person name="Woyke T."/>
            <person name="Gugger M."/>
            <person name="Kerfeld C.A."/>
        </authorList>
    </citation>
    <scope>NUCLEOTIDE SEQUENCE [LARGE SCALE GENOMIC DNA]</scope>
    <source>
        <strain evidence="7">ATCC 29140 / PCC 7202</strain>
    </source>
</reference>
<keyword evidence="3 5" id="KW-1133">Transmembrane helix</keyword>
<evidence type="ECO:0000256" key="3">
    <source>
        <dbReference type="ARBA" id="ARBA00022989"/>
    </source>
</evidence>
<feature type="transmembrane region" description="Helical" evidence="5">
    <location>
        <begin position="9"/>
        <end position="27"/>
    </location>
</feature>
<dbReference type="HOGENOM" id="CLU_040163_0_0_3"/>
<name>K9YNG3_CYASC</name>
<evidence type="ECO:0000313" key="7">
    <source>
        <dbReference type="Proteomes" id="UP000010483"/>
    </source>
</evidence>
<accession>K9YNG3</accession>
<evidence type="ECO:0000313" key="6">
    <source>
        <dbReference type="EMBL" id="AFZ47955.1"/>
    </source>
</evidence>
<evidence type="ECO:0000256" key="2">
    <source>
        <dbReference type="ARBA" id="ARBA00022692"/>
    </source>
</evidence>
<evidence type="ECO:0000256" key="4">
    <source>
        <dbReference type="ARBA" id="ARBA00023136"/>
    </source>
</evidence>
<organism evidence="6 7">
    <name type="scientific">Cyanobacterium stanieri (strain ATCC 29140 / PCC 7202)</name>
    <dbReference type="NCBI Taxonomy" id="292563"/>
    <lineage>
        <taxon>Bacteria</taxon>
        <taxon>Bacillati</taxon>
        <taxon>Cyanobacteriota</taxon>
        <taxon>Cyanophyceae</taxon>
        <taxon>Oscillatoriophycideae</taxon>
        <taxon>Chroococcales</taxon>
        <taxon>Geminocystaceae</taxon>
        <taxon>Cyanobacterium</taxon>
    </lineage>
</organism>
<dbReference type="InterPro" id="IPR021147">
    <property type="entry name" value="DUF697"/>
</dbReference>
<sequence length="469" mass="53671">MTISIKKPILISGVGLSFLIFIWQRIAQSLPHLGEYSFWGLILVSGFFWLFNPRSKKDYPSVVFQPITPEVFGEGVAQVKKFITLFVQESASSDNLFTQRLETIVKGDRTTIHMAIVSNHKLNSQLLKNILEQETKQKDCQFNTFTPSSLHGEKFDQLLFNHDLVLFVVQGDLTESEKEIIKKLTTQQQKTILVFNQSDYNLPEEKELITNQLETRIKGIINPEDIITISTKNETIKIKQYQDQENYQEWEEQIKPHCDNLINYLAQTLENNQQDLFLNTSYRQLLKLKKDIHQQVNIIRKQKALPIIEKYQWVAATAIFANPVASLDLLAIGAINTQMIVDLGAIYQQKISLNQAKQVSLELAKLIMKLGIVELSTQAIATILKTNTITYIAGGVIQGISAAYLTRICSLSLIEYLEQQDISNTENSPNFNLNIIKEKIEKIFKENQKQAFLNTFIKQTSEKLGWQKA</sequence>
<dbReference type="GO" id="GO:0016020">
    <property type="term" value="C:membrane"/>
    <property type="evidence" value="ECO:0007669"/>
    <property type="project" value="UniProtKB-SubCell"/>
</dbReference>
<dbReference type="Gene3D" id="3.40.50.300">
    <property type="entry name" value="P-loop containing nucleotide triphosphate hydrolases"/>
    <property type="match status" value="1"/>
</dbReference>
<dbReference type="eggNOG" id="COG1159">
    <property type="taxonomic scope" value="Bacteria"/>
</dbReference>
<dbReference type="Proteomes" id="UP000010483">
    <property type="component" value="Chromosome"/>
</dbReference>